<dbReference type="CDD" id="cd16657">
    <property type="entry name" value="RING-Ubox_UBE4A"/>
    <property type="match status" value="1"/>
</dbReference>
<dbReference type="SUPFAM" id="SSF57850">
    <property type="entry name" value="RING/U-box"/>
    <property type="match status" value="1"/>
</dbReference>
<evidence type="ECO:0000256" key="12">
    <source>
        <dbReference type="SAM" id="MobiDB-lite"/>
    </source>
</evidence>
<dbReference type="OrthoDB" id="20295at2759"/>
<dbReference type="InterPro" id="IPR013083">
    <property type="entry name" value="Znf_RING/FYVE/PHD"/>
</dbReference>
<keyword evidence="6" id="KW-0963">Cytoplasm</keyword>
<accession>A0A6G1LEA6</accession>
<dbReference type="FunFam" id="3.30.40.10:FF:000055">
    <property type="entry name" value="Ubiquitin conjugation factor e4 a"/>
    <property type="match status" value="1"/>
</dbReference>
<dbReference type="EMBL" id="ML995820">
    <property type="protein sequence ID" value="KAF2771271.1"/>
    <property type="molecule type" value="Genomic_DNA"/>
</dbReference>
<dbReference type="Gene3D" id="3.30.40.10">
    <property type="entry name" value="Zinc/RING finger domain, C3HC4 (zinc finger)"/>
    <property type="match status" value="1"/>
</dbReference>
<evidence type="ECO:0000256" key="5">
    <source>
        <dbReference type="ARBA" id="ARBA00007434"/>
    </source>
</evidence>
<evidence type="ECO:0000256" key="1">
    <source>
        <dbReference type="ARBA" id="ARBA00000900"/>
    </source>
</evidence>
<keyword evidence="10" id="KW-0539">Nucleus</keyword>
<dbReference type="UniPathway" id="UPA00143"/>
<keyword evidence="9" id="KW-0697">Rotamase</keyword>
<evidence type="ECO:0000256" key="6">
    <source>
        <dbReference type="ARBA" id="ARBA00022490"/>
    </source>
</evidence>
<dbReference type="GO" id="GO:0036503">
    <property type="term" value="P:ERAD pathway"/>
    <property type="evidence" value="ECO:0007669"/>
    <property type="project" value="InterPro"/>
</dbReference>
<proteinExistence type="inferred from homology"/>
<evidence type="ECO:0000256" key="9">
    <source>
        <dbReference type="ARBA" id="ARBA00023110"/>
    </source>
</evidence>
<dbReference type="GO" id="GO:0003755">
    <property type="term" value="F:peptidyl-prolyl cis-trans isomerase activity"/>
    <property type="evidence" value="ECO:0007669"/>
    <property type="project" value="UniProtKB-KW"/>
</dbReference>
<keyword evidence="8" id="KW-0833">Ubl conjugation pathway</keyword>
<feature type="domain" description="U-box" evidence="13">
    <location>
        <begin position="988"/>
        <end position="1062"/>
    </location>
</feature>
<comment type="pathway">
    <text evidence="4">Protein modification; protein ubiquitination.</text>
</comment>
<sequence length="1082" mass="122418">MADSNMSDADRIRAKRLAKLGGPAASSTPPPPQNAQTPPPAASTTPAQPSPQTGDGTSEAAQNPFAQLGMKEQTEEKKTAPQIKIRPRPASPVKRDCSGSERPRQSESRPRQREPESLEVWQDRTLRAVFRVSLEPDEAKDLHGNDLIFLAGTRKELSEAGSPLQLTVDSLEGVITEAAGQAPKGKPFEYLLQCFKRAKRTQNNVRYGSKDEAQLDILKETLRLCMSYCIFAVTMPEMFGDNVPAANPLVDNLLVADRESEVGICSDFLDEATSRMSEDDSIKEAIVGAVEELSARLSKESMLGGYRNYVHALKNLTRYKSIASALTESAKWLPEQTEPQDMETQTLLGPFYRLSPMQPEPSQSFFSAPKTRDRAFIFNAQNAIRMELRNHQEELLEITNFFIKADAEARGRTLDWFAACVNKNHKKRAMRVDYKTVSSDGFMLNVTVVLDRLCDPFIGASFEKIDRIHVEYFRRNPRVDISDETKINADQKAADAYYAQPAEGTNNFISEVFFLTVAAHHYGTEAAQERMGTLRKSVKRYEQDMAAFEADRHKFAHDTRYLARFEEQLKKAKKSIDDMWSTIHATEGVLLDTENQARSMQFMRYVIVWLLRLASGQDLPKQRLQLPLPANQPDVFKYLPEYFLEDIVENFKFITRNLPQIMTPQQCDEIVQVCVTFLRNSEYVKNPGVKSGLVTILFYGVQPFGHNARGLLGDLLIGSEFAHKHLLHALMKYYIEAENTGTHTQFYDKFNIRFEIFQVIKCIWINTMYRENLSKEAQVNTDFFVQFVNMIVNDVTFVLDESLTSFSKIHDLTEEMKGPAFAALDEEQRKEKQELLEDQKGKAKSYSQLTRESMETLILFTETLPDAFTMPEIVQRLADMLDYNLDIMVGNRRKNLKVENPAEYKWDPKALLIDIIKVFLNLSAKERFSQAIAKDGRSYKSENFAEAARLMSTAVYMAPAEIEKWTSLGGRVAAFKAAEEEEEADLGEIPDEFLDPLLADLMTDPVILPTSKNTVDRATIRSHLLSDPNDPFNRMPLKIEDVVPNTELKKQIDEWKAKTLAAKRAEKAAAAGGGEPMDTSQG</sequence>
<organism evidence="14 15">
    <name type="scientific">Teratosphaeria nubilosa</name>
    <dbReference type="NCBI Taxonomy" id="161662"/>
    <lineage>
        <taxon>Eukaryota</taxon>
        <taxon>Fungi</taxon>
        <taxon>Dikarya</taxon>
        <taxon>Ascomycota</taxon>
        <taxon>Pezizomycotina</taxon>
        <taxon>Dothideomycetes</taxon>
        <taxon>Dothideomycetidae</taxon>
        <taxon>Mycosphaerellales</taxon>
        <taxon>Teratosphaeriaceae</taxon>
        <taxon>Teratosphaeria</taxon>
    </lineage>
</organism>
<feature type="coiled-coil region" evidence="11">
    <location>
        <begin position="524"/>
        <end position="551"/>
    </location>
</feature>
<dbReference type="InterPro" id="IPR045132">
    <property type="entry name" value="UBE4"/>
</dbReference>
<evidence type="ECO:0000256" key="10">
    <source>
        <dbReference type="ARBA" id="ARBA00023242"/>
    </source>
</evidence>
<dbReference type="PANTHER" id="PTHR13931">
    <property type="entry name" value="UBIQUITINATION FACTOR E4"/>
    <property type="match status" value="1"/>
</dbReference>
<keyword evidence="11" id="KW-0175">Coiled coil</keyword>
<evidence type="ECO:0000256" key="7">
    <source>
        <dbReference type="ARBA" id="ARBA00022679"/>
    </source>
</evidence>
<keyword evidence="9" id="KW-0413">Isomerase</keyword>
<comment type="subcellular location">
    <subcellularLocation>
        <location evidence="3">Cytoplasm</location>
    </subcellularLocation>
    <subcellularLocation>
        <location evidence="2">Nucleus</location>
    </subcellularLocation>
</comment>
<evidence type="ECO:0000256" key="4">
    <source>
        <dbReference type="ARBA" id="ARBA00004906"/>
    </source>
</evidence>
<gene>
    <name evidence="14" type="ORF">EJ03DRAFT_325713</name>
</gene>
<dbReference type="InterPro" id="IPR003613">
    <property type="entry name" value="Ubox_domain"/>
</dbReference>
<protein>
    <recommendedName>
        <fullName evidence="13">U-box domain-containing protein</fullName>
    </recommendedName>
</protein>
<dbReference type="GO" id="GO:0000209">
    <property type="term" value="P:protein polyubiquitination"/>
    <property type="evidence" value="ECO:0007669"/>
    <property type="project" value="TreeGrafter"/>
</dbReference>
<keyword evidence="7" id="KW-0808">Transferase</keyword>
<dbReference type="Proteomes" id="UP000799436">
    <property type="component" value="Unassembled WGS sequence"/>
</dbReference>
<dbReference type="GO" id="GO:0006511">
    <property type="term" value="P:ubiquitin-dependent protein catabolic process"/>
    <property type="evidence" value="ECO:0007669"/>
    <property type="project" value="InterPro"/>
</dbReference>
<dbReference type="GO" id="GO:0034450">
    <property type="term" value="F:ubiquitin-ubiquitin ligase activity"/>
    <property type="evidence" value="ECO:0007669"/>
    <property type="project" value="InterPro"/>
</dbReference>
<feature type="region of interest" description="Disordered" evidence="12">
    <location>
        <begin position="1"/>
        <end position="118"/>
    </location>
</feature>
<evidence type="ECO:0000256" key="2">
    <source>
        <dbReference type="ARBA" id="ARBA00004123"/>
    </source>
</evidence>
<feature type="compositionally biased region" description="Basic and acidic residues" evidence="12">
    <location>
        <begin position="93"/>
        <end position="118"/>
    </location>
</feature>
<dbReference type="AlphaFoldDB" id="A0A6G1LEA6"/>
<dbReference type="GO" id="GO:0005634">
    <property type="term" value="C:nucleus"/>
    <property type="evidence" value="ECO:0007669"/>
    <property type="project" value="UniProtKB-SubCell"/>
</dbReference>
<dbReference type="InterPro" id="IPR019474">
    <property type="entry name" value="Ub_conjug_fac_E4_core"/>
</dbReference>
<feature type="compositionally biased region" description="Polar residues" evidence="12">
    <location>
        <begin position="54"/>
        <end position="65"/>
    </location>
</feature>
<dbReference type="GO" id="GO:0000151">
    <property type="term" value="C:ubiquitin ligase complex"/>
    <property type="evidence" value="ECO:0007669"/>
    <property type="project" value="InterPro"/>
</dbReference>
<dbReference type="PANTHER" id="PTHR13931:SF2">
    <property type="entry name" value="UBIQUITIN CONJUGATION FACTOR E4 B"/>
    <property type="match status" value="1"/>
</dbReference>
<feature type="compositionally biased region" description="Pro residues" evidence="12">
    <location>
        <begin position="28"/>
        <end position="41"/>
    </location>
</feature>
<keyword evidence="15" id="KW-1185">Reference proteome</keyword>
<dbReference type="PROSITE" id="PS51698">
    <property type="entry name" value="U_BOX"/>
    <property type="match status" value="1"/>
</dbReference>
<dbReference type="Pfam" id="PF04564">
    <property type="entry name" value="U-box"/>
    <property type="match status" value="1"/>
</dbReference>
<dbReference type="SMART" id="SM00504">
    <property type="entry name" value="Ubox"/>
    <property type="match status" value="1"/>
</dbReference>
<reference evidence="14" key="1">
    <citation type="journal article" date="2020" name="Stud. Mycol.">
        <title>101 Dothideomycetes genomes: a test case for predicting lifestyles and emergence of pathogens.</title>
        <authorList>
            <person name="Haridas S."/>
            <person name="Albert R."/>
            <person name="Binder M."/>
            <person name="Bloem J."/>
            <person name="Labutti K."/>
            <person name="Salamov A."/>
            <person name="Andreopoulos B."/>
            <person name="Baker S."/>
            <person name="Barry K."/>
            <person name="Bills G."/>
            <person name="Bluhm B."/>
            <person name="Cannon C."/>
            <person name="Castanera R."/>
            <person name="Culley D."/>
            <person name="Daum C."/>
            <person name="Ezra D."/>
            <person name="Gonzalez J."/>
            <person name="Henrissat B."/>
            <person name="Kuo A."/>
            <person name="Liang C."/>
            <person name="Lipzen A."/>
            <person name="Lutzoni F."/>
            <person name="Magnuson J."/>
            <person name="Mondo S."/>
            <person name="Nolan M."/>
            <person name="Ohm R."/>
            <person name="Pangilinan J."/>
            <person name="Park H.-J."/>
            <person name="Ramirez L."/>
            <person name="Alfaro M."/>
            <person name="Sun H."/>
            <person name="Tritt A."/>
            <person name="Yoshinaga Y."/>
            <person name="Zwiers L.-H."/>
            <person name="Turgeon B."/>
            <person name="Goodwin S."/>
            <person name="Spatafora J."/>
            <person name="Crous P."/>
            <person name="Grigoriev I."/>
        </authorList>
    </citation>
    <scope>NUCLEOTIDE SEQUENCE</scope>
    <source>
        <strain evidence="14">CBS 116005</strain>
    </source>
</reference>
<feature type="compositionally biased region" description="Low complexity" evidence="12">
    <location>
        <begin position="42"/>
        <end position="53"/>
    </location>
</feature>
<name>A0A6G1LEA6_9PEZI</name>
<evidence type="ECO:0000256" key="11">
    <source>
        <dbReference type="SAM" id="Coils"/>
    </source>
</evidence>
<evidence type="ECO:0000259" key="13">
    <source>
        <dbReference type="PROSITE" id="PS51698"/>
    </source>
</evidence>
<evidence type="ECO:0000313" key="14">
    <source>
        <dbReference type="EMBL" id="KAF2771271.1"/>
    </source>
</evidence>
<dbReference type="Pfam" id="PF10408">
    <property type="entry name" value="Ufd2P_core"/>
    <property type="match status" value="1"/>
</dbReference>
<evidence type="ECO:0000256" key="8">
    <source>
        <dbReference type="ARBA" id="ARBA00022786"/>
    </source>
</evidence>
<evidence type="ECO:0000313" key="15">
    <source>
        <dbReference type="Proteomes" id="UP000799436"/>
    </source>
</evidence>
<dbReference type="GO" id="GO:0005737">
    <property type="term" value="C:cytoplasm"/>
    <property type="evidence" value="ECO:0007669"/>
    <property type="project" value="UniProtKB-SubCell"/>
</dbReference>
<comment type="similarity">
    <text evidence="5">Belongs to the ubiquitin conjugation factor E4 family.</text>
</comment>
<comment type="catalytic activity">
    <reaction evidence="1">
        <text>S-ubiquitinyl-[E2 ubiquitin-conjugating enzyme]-L-cysteine + [acceptor protein]-L-lysine = [E2 ubiquitin-conjugating enzyme]-L-cysteine + N(6)-ubiquitinyl-[acceptor protein]-L-lysine.</text>
        <dbReference type="EC" id="2.3.2.27"/>
    </reaction>
</comment>
<evidence type="ECO:0000256" key="3">
    <source>
        <dbReference type="ARBA" id="ARBA00004496"/>
    </source>
</evidence>